<proteinExistence type="predicted"/>
<protein>
    <submittedName>
        <fullName evidence="2">Uncharacterized protein</fullName>
    </submittedName>
</protein>
<keyword evidence="3" id="KW-1185">Reference proteome</keyword>
<organism evidence="2 3">
    <name type="scientific">Trichonephila clavipes</name>
    <name type="common">Golden silk orbweaver</name>
    <name type="synonym">Nephila clavipes</name>
    <dbReference type="NCBI Taxonomy" id="2585209"/>
    <lineage>
        <taxon>Eukaryota</taxon>
        <taxon>Metazoa</taxon>
        <taxon>Ecdysozoa</taxon>
        <taxon>Arthropoda</taxon>
        <taxon>Chelicerata</taxon>
        <taxon>Arachnida</taxon>
        <taxon>Araneae</taxon>
        <taxon>Araneomorphae</taxon>
        <taxon>Entelegynae</taxon>
        <taxon>Araneoidea</taxon>
        <taxon>Nephilidae</taxon>
        <taxon>Trichonephila</taxon>
    </lineage>
</organism>
<feature type="compositionally biased region" description="Basic residues" evidence="1">
    <location>
        <begin position="195"/>
        <end position="204"/>
    </location>
</feature>
<comment type="caution">
    <text evidence="2">The sequence shown here is derived from an EMBL/GenBank/DDBJ whole genome shotgun (WGS) entry which is preliminary data.</text>
</comment>
<evidence type="ECO:0000313" key="2">
    <source>
        <dbReference type="EMBL" id="GFY02254.1"/>
    </source>
</evidence>
<gene>
    <name evidence="2" type="primary">AVEN_93060_1</name>
    <name evidence="2" type="ORF">TNCV_3501371</name>
</gene>
<reference evidence="2" key="1">
    <citation type="submission" date="2020-08" db="EMBL/GenBank/DDBJ databases">
        <title>Multicomponent nature underlies the extraordinary mechanical properties of spider dragline silk.</title>
        <authorList>
            <person name="Kono N."/>
            <person name="Nakamura H."/>
            <person name="Mori M."/>
            <person name="Yoshida Y."/>
            <person name="Ohtoshi R."/>
            <person name="Malay A.D."/>
            <person name="Moran D.A.P."/>
            <person name="Tomita M."/>
            <person name="Numata K."/>
            <person name="Arakawa K."/>
        </authorList>
    </citation>
    <scope>NUCLEOTIDE SEQUENCE</scope>
</reference>
<feature type="region of interest" description="Disordered" evidence="1">
    <location>
        <begin position="137"/>
        <end position="204"/>
    </location>
</feature>
<name>A0A8X6V7J7_TRICX</name>
<dbReference type="EMBL" id="BMAU01021233">
    <property type="protein sequence ID" value="GFY02254.1"/>
    <property type="molecule type" value="Genomic_DNA"/>
</dbReference>
<evidence type="ECO:0000313" key="3">
    <source>
        <dbReference type="Proteomes" id="UP000887159"/>
    </source>
</evidence>
<evidence type="ECO:0000256" key="1">
    <source>
        <dbReference type="SAM" id="MobiDB-lite"/>
    </source>
</evidence>
<dbReference type="AlphaFoldDB" id="A0A8X6V7J7"/>
<sequence length="204" mass="22145">MSKISPFAIHKTLIGIGGEPKSVKRLRSGDLLIETISDLQTKSFFLAKTFLNSPVTVSPHKTLNSCRGVISEPDLLTTPDAEILDGFSGQEERKLIVPQLSQTYAQAAKSSTLNNSTQTDENITKIKCPPLKLLAPLSSKQRPNISTVNTTSSSAQTQLLPSISSKTSTTSDPQPPTPISEAKENIKEQPCQAHGPRKNRKKQI</sequence>
<dbReference type="Proteomes" id="UP000887159">
    <property type="component" value="Unassembled WGS sequence"/>
</dbReference>
<accession>A0A8X6V7J7</accession>
<feature type="compositionally biased region" description="Polar residues" evidence="1">
    <location>
        <begin position="141"/>
        <end position="163"/>
    </location>
</feature>